<sequence>MIFAIRSHRRSRMCSARWICVLAALAVSNVGHAASLCAAGETVVFNCKLKENKKLVSLCSSKDLSNRAGFLQYRYGSPGKIELTYPEIKTGSQLHFGYDAYSRADLSTFILGFENGIYRYELSETTEGGEQEVAIRELLVDSPNHRRDMHLTCLDDANLTSNISTLESVVPCDRNHEIVDGGCR</sequence>
<dbReference type="EMBL" id="CP104214">
    <property type="protein sequence ID" value="UWX69701.1"/>
    <property type="molecule type" value="Genomic_DNA"/>
</dbReference>
<organism evidence="2 3">
    <name type="scientific">Burkholderia gladioli</name>
    <name type="common">Pseudomonas marginata</name>
    <name type="synonym">Phytomonas marginata</name>
    <dbReference type="NCBI Taxonomy" id="28095"/>
    <lineage>
        <taxon>Bacteria</taxon>
        <taxon>Pseudomonadati</taxon>
        <taxon>Pseudomonadota</taxon>
        <taxon>Betaproteobacteria</taxon>
        <taxon>Burkholderiales</taxon>
        <taxon>Burkholderiaceae</taxon>
        <taxon>Burkholderia</taxon>
    </lineage>
</organism>
<feature type="signal peptide" evidence="1">
    <location>
        <begin position="1"/>
        <end position="33"/>
    </location>
</feature>
<evidence type="ECO:0000313" key="2">
    <source>
        <dbReference type="EMBL" id="UWX69701.1"/>
    </source>
</evidence>
<dbReference type="AlphaFoldDB" id="A0AB38TMU7"/>
<keyword evidence="1" id="KW-0732">Signal</keyword>
<protein>
    <recommendedName>
        <fullName evidence="4">Secreted protein</fullName>
    </recommendedName>
</protein>
<proteinExistence type="predicted"/>
<accession>A0AB38TMU7</accession>
<gene>
    <name evidence="2" type="ORF">NYZ96_16095</name>
</gene>
<reference evidence="2" key="1">
    <citation type="submission" date="2022-09" db="EMBL/GenBank/DDBJ databases">
        <title>Genomic of Burkholderia gladioli.</title>
        <authorList>
            <person name="Wu H."/>
        </authorList>
    </citation>
    <scope>NUCLEOTIDE SEQUENCE</scope>
    <source>
        <strain evidence="2">ZN-S4</strain>
    </source>
</reference>
<name>A0AB38TMU7_BURGA</name>
<dbReference type="RefSeq" id="WP_254228806.1">
    <property type="nucleotide sequence ID" value="NZ_CP104214.1"/>
</dbReference>
<evidence type="ECO:0000313" key="3">
    <source>
        <dbReference type="Proteomes" id="UP001059745"/>
    </source>
</evidence>
<dbReference type="Proteomes" id="UP001059745">
    <property type="component" value="Chromosome 1"/>
</dbReference>
<evidence type="ECO:0000256" key="1">
    <source>
        <dbReference type="SAM" id="SignalP"/>
    </source>
</evidence>
<evidence type="ECO:0008006" key="4">
    <source>
        <dbReference type="Google" id="ProtNLM"/>
    </source>
</evidence>
<feature type="chain" id="PRO_5044332507" description="Secreted protein" evidence="1">
    <location>
        <begin position="34"/>
        <end position="184"/>
    </location>
</feature>